<dbReference type="Proteomes" id="UP000798662">
    <property type="component" value="Chromosome 2"/>
</dbReference>
<organism evidence="1 2">
    <name type="scientific">Pyropia yezoensis</name>
    <name type="common">Susabi-nori</name>
    <name type="synonym">Porphyra yezoensis</name>
    <dbReference type="NCBI Taxonomy" id="2788"/>
    <lineage>
        <taxon>Eukaryota</taxon>
        <taxon>Rhodophyta</taxon>
        <taxon>Bangiophyceae</taxon>
        <taxon>Bangiales</taxon>
        <taxon>Bangiaceae</taxon>
        <taxon>Pyropia</taxon>
    </lineage>
</organism>
<name>A0ACC3BXU4_PYRYE</name>
<proteinExistence type="predicted"/>
<keyword evidence="2" id="KW-1185">Reference proteome</keyword>
<reference evidence="1" key="1">
    <citation type="submission" date="2019-11" db="EMBL/GenBank/DDBJ databases">
        <title>Nori genome reveals adaptations in red seaweeds to the harsh intertidal environment.</title>
        <authorList>
            <person name="Wang D."/>
            <person name="Mao Y."/>
        </authorList>
    </citation>
    <scope>NUCLEOTIDE SEQUENCE</scope>
    <source>
        <tissue evidence="1">Gametophyte</tissue>
    </source>
</reference>
<sequence length="102" mass="11346">MLSGRANALLQAEPLEDVSIVGINSMVEIVAHKCPPLMSYHVRLVAVKSVEWVDEVLAAEPCDVRPGFLDKLLHWQRRRLHRARRTRPVECGDHGAGPLTGC</sequence>
<evidence type="ECO:0000313" key="2">
    <source>
        <dbReference type="Proteomes" id="UP000798662"/>
    </source>
</evidence>
<gene>
    <name evidence="1" type="ORF">I4F81_005428</name>
</gene>
<evidence type="ECO:0000313" key="1">
    <source>
        <dbReference type="EMBL" id="KAK1862861.1"/>
    </source>
</evidence>
<comment type="caution">
    <text evidence="1">The sequence shown here is derived from an EMBL/GenBank/DDBJ whole genome shotgun (WGS) entry which is preliminary data.</text>
</comment>
<dbReference type="EMBL" id="CM020619">
    <property type="protein sequence ID" value="KAK1862861.1"/>
    <property type="molecule type" value="Genomic_DNA"/>
</dbReference>
<accession>A0ACC3BXU4</accession>
<protein>
    <submittedName>
        <fullName evidence="1">Uncharacterized protein</fullName>
    </submittedName>
</protein>